<comment type="caution">
    <text evidence="2">The sequence shown here is derived from an EMBL/GenBank/DDBJ whole genome shotgun (WGS) entry which is preliminary data.</text>
</comment>
<feature type="transmembrane region" description="Helical" evidence="1">
    <location>
        <begin position="102"/>
        <end position="123"/>
    </location>
</feature>
<protein>
    <submittedName>
        <fullName evidence="3">Hypothetical_protein</fullName>
    </submittedName>
</protein>
<sequence length="155" mass="17711">MLILFLSLTYQNQIDHCFGCLFKPNLTTNGMIIKLTRLCDPSEARVKVLYRGKIIYESLFDPDLKYMVTNVMQLNDITVVAEQNGRYYKFQRGPISKNINNAILIVSIVVSLCIALVITFILLMQSRANKLKQVPKKQDTPSNSSEYCTNILQLN</sequence>
<accession>A0AA86RLF9</accession>
<reference evidence="2" key="1">
    <citation type="submission" date="2023-06" db="EMBL/GenBank/DDBJ databases">
        <authorList>
            <person name="Kurt Z."/>
        </authorList>
    </citation>
    <scope>NUCLEOTIDE SEQUENCE</scope>
</reference>
<evidence type="ECO:0000256" key="1">
    <source>
        <dbReference type="SAM" id="Phobius"/>
    </source>
</evidence>
<evidence type="ECO:0000313" key="4">
    <source>
        <dbReference type="Proteomes" id="UP001642409"/>
    </source>
</evidence>
<name>A0AA86RLF9_9EUKA</name>
<keyword evidence="1" id="KW-0812">Transmembrane</keyword>
<dbReference type="EMBL" id="CAXDID020000054">
    <property type="protein sequence ID" value="CAL6006574.1"/>
    <property type="molecule type" value="Genomic_DNA"/>
</dbReference>
<evidence type="ECO:0000313" key="2">
    <source>
        <dbReference type="EMBL" id="CAI9975783.1"/>
    </source>
</evidence>
<keyword evidence="1" id="KW-0472">Membrane</keyword>
<reference evidence="3 4" key="2">
    <citation type="submission" date="2024-07" db="EMBL/GenBank/DDBJ databases">
        <authorList>
            <person name="Akdeniz Z."/>
        </authorList>
    </citation>
    <scope>NUCLEOTIDE SEQUENCE [LARGE SCALE GENOMIC DNA]</scope>
</reference>
<dbReference type="EMBL" id="CATOUU010001170">
    <property type="protein sequence ID" value="CAI9975783.1"/>
    <property type="molecule type" value="Genomic_DNA"/>
</dbReference>
<keyword evidence="1" id="KW-1133">Transmembrane helix</keyword>
<organism evidence="2">
    <name type="scientific">Hexamita inflata</name>
    <dbReference type="NCBI Taxonomy" id="28002"/>
    <lineage>
        <taxon>Eukaryota</taxon>
        <taxon>Metamonada</taxon>
        <taxon>Diplomonadida</taxon>
        <taxon>Hexamitidae</taxon>
        <taxon>Hexamitinae</taxon>
        <taxon>Hexamita</taxon>
    </lineage>
</organism>
<keyword evidence="4" id="KW-1185">Reference proteome</keyword>
<dbReference type="AlphaFoldDB" id="A0AA86RLF9"/>
<dbReference type="Proteomes" id="UP001642409">
    <property type="component" value="Unassembled WGS sequence"/>
</dbReference>
<proteinExistence type="predicted"/>
<evidence type="ECO:0000313" key="3">
    <source>
        <dbReference type="EMBL" id="CAL6006574.1"/>
    </source>
</evidence>
<gene>
    <name evidence="3" type="ORF">HINF_LOCUS20222</name>
    <name evidence="2" type="ORF">HINF_LOCUS63428</name>
</gene>